<evidence type="ECO:0000256" key="7">
    <source>
        <dbReference type="ARBA" id="ARBA00023204"/>
    </source>
</evidence>
<keyword evidence="3 9" id="KW-0547">Nucleotide-binding</keyword>
<dbReference type="GO" id="GO:0140664">
    <property type="term" value="F:ATP-dependent DNA damage sensor activity"/>
    <property type="evidence" value="ECO:0007669"/>
    <property type="project" value="InterPro"/>
</dbReference>
<reference evidence="12 13" key="1">
    <citation type="journal article" date="2013" name="Environ. Microbiol.">
        <title>Genome analysis of Chitinivibrio alkaliphilus gen. nov., sp. nov., a novel extremely haloalkaliphilic anaerobic chitinolytic bacterium from the candidate phylum Termite Group 3.</title>
        <authorList>
            <person name="Sorokin D.Y."/>
            <person name="Gumerov V.M."/>
            <person name="Rakitin A.L."/>
            <person name="Beletsky A.V."/>
            <person name="Damste J.S."/>
            <person name="Muyzer G."/>
            <person name="Mardanov A.V."/>
            <person name="Ravin N.V."/>
        </authorList>
    </citation>
    <scope>NUCLEOTIDE SEQUENCE [LARGE SCALE GENOMIC DNA]</scope>
    <source>
        <strain evidence="12 13">ACht1</strain>
    </source>
</reference>
<dbReference type="Pfam" id="PF00488">
    <property type="entry name" value="MutS_V"/>
    <property type="match status" value="1"/>
</dbReference>
<dbReference type="GO" id="GO:0030983">
    <property type="term" value="F:mismatched DNA binding"/>
    <property type="evidence" value="ECO:0007669"/>
    <property type="project" value="InterPro"/>
</dbReference>
<dbReference type="PATRIC" id="fig|1313304.3.peg.354"/>
<dbReference type="InterPro" id="IPR007861">
    <property type="entry name" value="DNA_mismatch_repair_MutS_clamp"/>
</dbReference>
<dbReference type="InterPro" id="IPR036678">
    <property type="entry name" value="MutS_con_dom_sf"/>
</dbReference>
<name>U7DAZ7_9BACT</name>
<accession>U7DAZ7</accession>
<dbReference type="FunFam" id="3.40.50.300:FF:000870">
    <property type="entry name" value="MutS protein homolog 4"/>
    <property type="match status" value="1"/>
</dbReference>
<dbReference type="InterPro" id="IPR016151">
    <property type="entry name" value="DNA_mismatch_repair_MutS_N"/>
</dbReference>
<feature type="binding site" evidence="9">
    <location>
        <begin position="618"/>
        <end position="625"/>
    </location>
    <ligand>
        <name>ATP</name>
        <dbReference type="ChEBI" id="CHEBI:30616"/>
    </ligand>
</feature>
<keyword evidence="6 9" id="KW-0238">DNA-binding</keyword>
<dbReference type="CDD" id="cd03284">
    <property type="entry name" value="ABC_MutS1"/>
    <property type="match status" value="1"/>
</dbReference>
<dbReference type="InterPro" id="IPR036187">
    <property type="entry name" value="DNA_mismatch_repair_MutS_sf"/>
</dbReference>
<dbReference type="InterPro" id="IPR005748">
    <property type="entry name" value="DNA_mismatch_repair_MutS"/>
</dbReference>
<proteinExistence type="inferred from homology"/>
<evidence type="ECO:0000256" key="6">
    <source>
        <dbReference type="ARBA" id="ARBA00023125"/>
    </source>
</evidence>
<dbReference type="NCBIfam" id="NF003810">
    <property type="entry name" value="PRK05399.1"/>
    <property type="match status" value="1"/>
</dbReference>
<dbReference type="InterPro" id="IPR007695">
    <property type="entry name" value="DNA_mismatch_repair_MutS-lik_N"/>
</dbReference>
<evidence type="ECO:0000256" key="8">
    <source>
        <dbReference type="ARBA" id="ARBA00024647"/>
    </source>
</evidence>
<dbReference type="PIRSF" id="PIRSF037677">
    <property type="entry name" value="DNA_mis_repair_Msh6"/>
    <property type="match status" value="1"/>
</dbReference>
<feature type="domain" description="DNA mismatch repair proteins mutS family" evidence="11">
    <location>
        <begin position="692"/>
        <end position="708"/>
    </location>
</feature>
<keyword evidence="4 9" id="KW-0227">DNA damage</keyword>
<comment type="similarity">
    <text evidence="1 9 10">Belongs to the DNA mismatch repair MutS family.</text>
</comment>
<dbReference type="eggNOG" id="COG0249">
    <property type="taxonomic scope" value="Bacteria"/>
</dbReference>
<dbReference type="Pfam" id="PF05188">
    <property type="entry name" value="MutS_II"/>
    <property type="match status" value="1"/>
</dbReference>
<dbReference type="SMART" id="SM00534">
    <property type="entry name" value="MUTSac"/>
    <property type="match status" value="1"/>
</dbReference>
<dbReference type="SMART" id="SM00533">
    <property type="entry name" value="MUTSd"/>
    <property type="match status" value="1"/>
</dbReference>
<dbReference type="SUPFAM" id="SSF55271">
    <property type="entry name" value="DNA repair protein MutS, domain I"/>
    <property type="match status" value="1"/>
</dbReference>
<dbReference type="Gene3D" id="1.10.1420.10">
    <property type="match status" value="2"/>
</dbReference>
<dbReference type="InterPro" id="IPR000432">
    <property type="entry name" value="DNA_mismatch_repair_MutS_C"/>
</dbReference>
<evidence type="ECO:0000259" key="11">
    <source>
        <dbReference type="PROSITE" id="PS00486"/>
    </source>
</evidence>
<dbReference type="NCBIfam" id="TIGR01070">
    <property type="entry name" value="mutS1"/>
    <property type="match status" value="1"/>
</dbReference>
<dbReference type="GO" id="GO:0005524">
    <property type="term" value="F:ATP binding"/>
    <property type="evidence" value="ECO:0007669"/>
    <property type="project" value="UniProtKB-UniRule"/>
</dbReference>
<dbReference type="Pfam" id="PF05190">
    <property type="entry name" value="MutS_IV"/>
    <property type="match status" value="1"/>
</dbReference>
<dbReference type="Gene3D" id="3.40.50.300">
    <property type="entry name" value="P-loop containing nucleotide triphosphate hydrolases"/>
    <property type="match status" value="1"/>
</dbReference>
<dbReference type="PANTHER" id="PTHR11361:SF34">
    <property type="entry name" value="DNA MISMATCH REPAIR PROTEIN MSH1, MITOCHONDRIAL"/>
    <property type="match status" value="1"/>
</dbReference>
<dbReference type="InterPro" id="IPR027417">
    <property type="entry name" value="P-loop_NTPase"/>
</dbReference>
<keyword evidence="7 9" id="KW-0234">DNA repair</keyword>
<gene>
    <name evidence="9" type="primary">mutS</name>
    <name evidence="12" type="ORF">CALK_0372</name>
</gene>
<evidence type="ECO:0000256" key="9">
    <source>
        <dbReference type="HAMAP-Rule" id="MF_00096"/>
    </source>
</evidence>
<dbReference type="Gene3D" id="3.30.420.110">
    <property type="entry name" value="MutS, connector domain"/>
    <property type="match status" value="1"/>
</dbReference>
<comment type="caution">
    <text evidence="12">The sequence shown here is derived from an EMBL/GenBank/DDBJ whole genome shotgun (WGS) entry which is preliminary data.</text>
</comment>
<dbReference type="PROSITE" id="PS00486">
    <property type="entry name" value="DNA_MISMATCH_REPAIR_2"/>
    <property type="match status" value="1"/>
</dbReference>
<dbReference type="STRING" id="1313304.CALK_0372"/>
<dbReference type="OrthoDB" id="9802448at2"/>
<keyword evidence="13" id="KW-1185">Reference proteome</keyword>
<dbReference type="SUPFAM" id="SSF48334">
    <property type="entry name" value="DNA repair protein MutS, domain III"/>
    <property type="match status" value="1"/>
</dbReference>
<dbReference type="InterPro" id="IPR045076">
    <property type="entry name" value="MutS"/>
</dbReference>
<evidence type="ECO:0000256" key="1">
    <source>
        <dbReference type="ARBA" id="ARBA00006271"/>
    </source>
</evidence>
<dbReference type="Pfam" id="PF01624">
    <property type="entry name" value="MutS_I"/>
    <property type="match status" value="1"/>
</dbReference>
<dbReference type="PANTHER" id="PTHR11361">
    <property type="entry name" value="DNA MISMATCH REPAIR PROTEIN MUTS FAMILY MEMBER"/>
    <property type="match status" value="1"/>
</dbReference>
<organism evidence="12 13">
    <name type="scientific">Chitinivibrio alkaliphilus ACht1</name>
    <dbReference type="NCBI Taxonomy" id="1313304"/>
    <lineage>
        <taxon>Bacteria</taxon>
        <taxon>Pseudomonadati</taxon>
        <taxon>Fibrobacterota</taxon>
        <taxon>Chitinivibrionia</taxon>
        <taxon>Chitinivibrionales</taxon>
        <taxon>Chitinivibrionaceae</taxon>
        <taxon>Chitinivibrio</taxon>
    </lineage>
</organism>
<dbReference type="AlphaFoldDB" id="U7DAZ7"/>
<dbReference type="SUPFAM" id="SSF53150">
    <property type="entry name" value="DNA repair protein MutS, domain II"/>
    <property type="match status" value="1"/>
</dbReference>
<keyword evidence="5 9" id="KW-0067">ATP-binding</keyword>
<dbReference type="RefSeq" id="WP_022635915.1">
    <property type="nucleotide sequence ID" value="NZ_ASJR01000002.1"/>
</dbReference>
<dbReference type="InterPro" id="IPR007696">
    <property type="entry name" value="DNA_mismatch_repair_MutS_core"/>
</dbReference>
<dbReference type="FunFam" id="3.40.1170.10:FF:000001">
    <property type="entry name" value="DNA mismatch repair protein MutS"/>
    <property type="match status" value="1"/>
</dbReference>
<protein>
    <recommendedName>
        <fullName evidence="2 9">DNA mismatch repair protein MutS</fullName>
    </recommendedName>
</protein>
<dbReference type="Pfam" id="PF05192">
    <property type="entry name" value="MutS_III"/>
    <property type="match status" value="1"/>
</dbReference>
<evidence type="ECO:0000313" key="12">
    <source>
        <dbReference type="EMBL" id="ERP39202.1"/>
    </source>
</evidence>
<evidence type="ECO:0000313" key="13">
    <source>
        <dbReference type="Proteomes" id="UP000017148"/>
    </source>
</evidence>
<comment type="function">
    <text evidence="8 9">This protein is involved in the repair of mismatches in DNA. It is possible that it carries out the mismatch recognition step. This protein has a weak ATPase activity.</text>
</comment>
<evidence type="ECO:0000256" key="2">
    <source>
        <dbReference type="ARBA" id="ARBA00021982"/>
    </source>
</evidence>
<dbReference type="SUPFAM" id="SSF52540">
    <property type="entry name" value="P-loop containing nucleoside triphosphate hydrolases"/>
    <property type="match status" value="1"/>
</dbReference>
<dbReference type="InterPro" id="IPR017261">
    <property type="entry name" value="DNA_mismatch_repair_MutS/MSH"/>
</dbReference>
<dbReference type="Proteomes" id="UP000017148">
    <property type="component" value="Unassembled WGS sequence"/>
</dbReference>
<dbReference type="InterPro" id="IPR007860">
    <property type="entry name" value="DNA_mmatch_repair_MutS_con_dom"/>
</dbReference>
<evidence type="ECO:0000256" key="10">
    <source>
        <dbReference type="RuleBase" id="RU003756"/>
    </source>
</evidence>
<dbReference type="Gene3D" id="3.40.1170.10">
    <property type="entry name" value="DNA repair protein MutS, domain I"/>
    <property type="match status" value="1"/>
</dbReference>
<dbReference type="FunFam" id="1.10.1420.10:FF:000001">
    <property type="entry name" value="DNA mismatch repair protein MutS"/>
    <property type="match status" value="1"/>
</dbReference>
<dbReference type="HAMAP" id="MF_00096">
    <property type="entry name" value="MutS"/>
    <property type="match status" value="1"/>
</dbReference>
<dbReference type="EMBL" id="ASJR01000002">
    <property type="protein sequence ID" value="ERP39202.1"/>
    <property type="molecule type" value="Genomic_DNA"/>
</dbReference>
<dbReference type="GO" id="GO:0005829">
    <property type="term" value="C:cytosol"/>
    <property type="evidence" value="ECO:0007669"/>
    <property type="project" value="TreeGrafter"/>
</dbReference>
<evidence type="ECO:0000256" key="4">
    <source>
        <dbReference type="ARBA" id="ARBA00022763"/>
    </source>
</evidence>
<sequence>MKKETPMMAQYNKIKRENPGVMLLFRLGDFYEMFGDDAKDAARILGITLTKRNHGGTTDTPLAGFPHHALDRYAHKLVKAGKRIAVCEQMEDPKKAKGVVKRDVVEIVTPGTGMDQTYVADRENTYIVSLYFHTKGFACAICDISTGEFQCQDGEFSLLEECLMRVDPAEILIPQGMADSAHEKRLTEWFPKATLSFAETGRYRVDRSQRVMQEHFSLSSLHGLGFEGRDELLIASAVLLEYLRDMKRNPLQHISKIEFMGDSRYAQLDPASIRNLEIIHPLLGGQEGGTLLSVLDKTVTVLGARLLKKWLVRPLRIPREIEERLDAVEWFKDTLMVTTKIRELLRRVYDLERCITRIVLGRASARDIVALRISLEQFPQLCDALQDVPCGEIQKCTSLLSGFEQLCEYISTTLVDDPPVSLREGGLIRAGVDSVLDEYRDISHNGKDWIARLQQEEKEKTGIDSLKVGFNKVFGYYLEVSKVNIAKVPDYFIRKQTLANSERYITPELKEVEEKVLTAEEKRGDLEYALFTELREYIATRCEAIQGAAQGIARLDLFSTLGHLAMENQYIRPSIRETGDLHILGGRHPVVEEMTDAAFVPNDTHFIEDTSQFFVITGPNMAGKSTYLRQNALIALMAQVGSFVPAQKAEVGLVDKFFTRIGASDKLARGQSTFMVEMIEVANILHNATDQSLVLLDEVGRGTSTFDGISIAWAVAEYLHNTPGRRPRTLFATHYHELTELAMLLTRVENYHIAVRKHEGKILFLRKIEKGSSSHSYGIEVASIAGIPAAVTDRAQEIMQNLESMEFDSYHRPRLAQETETVPSAAEDRAEMQLDFLQGVGEEHPLLEKIRQIDVSRLTPLDALNTLAEMQNML</sequence>
<evidence type="ECO:0000256" key="3">
    <source>
        <dbReference type="ARBA" id="ARBA00022741"/>
    </source>
</evidence>
<dbReference type="GO" id="GO:0003684">
    <property type="term" value="F:damaged DNA binding"/>
    <property type="evidence" value="ECO:0007669"/>
    <property type="project" value="UniProtKB-UniRule"/>
</dbReference>
<evidence type="ECO:0000256" key="5">
    <source>
        <dbReference type="ARBA" id="ARBA00022840"/>
    </source>
</evidence>
<dbReference type="GO" id="GO:0006298">
    <property type="term" value="P:mismatch repair"/>
    <property type="evidence" value="ECO:0007669"/>
    <property type="project" value="UniProtKB-UniRule"/>
</dbReference>